<organism evidence="6 7">
    <name type="scientific">Halopseudomonas yangmingensis</name>
    <dbReference type="NCBI Taxonomy" id="1720063"/>
    <lineage>
        <taxon>Bacteria</taxon>
        <taxon>Pseudomonadati</taxon>
        <taxon>Pseudomonadota</taxon>
        <taxon>Gammaproteobacteria</taxon>
        <taxon>Pseudomonadales</taxon>
        <taxon>Pseudomonadaceae</taxon>
        <taxon>Halopseudomonas</taxon>
    </lineage>
</organism>
<keyword evidence="1" id="KW-0805">Transcription regulation</keyword>
<dbReference type="GO" id="GO:0043565">
    <property type="term" value="F:sequence-specific DNA binding"/>
    <property type="evidence" value="ECO:0007669"/>
    <property type="project" value="InterPro"/>
</dbReference>
<dbReference type="Pfam" id="PF12833">
    <property type="entry name" value="HTH_18"/>
    <property type="match status" value="1"/>
</dbReference>
<dbReference type="InterPro" id="IPR020449">
    <property type="entry name" value="Tscrpt_reg_AraC-type_HTH"/>
</dbReference>
<dbReference type="SUPFAM" id="SSF52317">
    <property type="entry name" value="Class I glutamine amidotransferase-like"/>
    <property type="match status" value="1"/>
</dbReference>
<proteinExistence type="predicted"/>
<dbReference type="EMBL" id="FOUI01000006">
    <property type="protein sequence ID" value="SFM48519.1"/>
    <property type="molecule type" value="Genomic_DNA"/>
</dbReference>
<evidence type="ECO:0000256" key="4">
    <source>
        <dbReference type="SAM" id="MobiDB-lite"/>
    </source>
</evidence>
<keyword evidence="2 6" id="KW-0238">DNA-binding</keyword>
<dbReference type="PROSITE" id="PS01124">
    <property type="entry name" value="HTH_ARAC_FAMILY_2"/>
    <property type="match status" value="1"/>
</dbReference>
<evidence type="ECO:0000256" key="2">
    <source>
        <dbReference type="ARBA" id="ARBA00023125"/>
    </source>
</evidence>
<dbReference type="PANTHER" id="PTHR43130:SF11">
    <property type="entry name" value="TRANSCRIPTIONAL REGULATORY PROTEIN"/>
    <property type="match status" value="1"/>
</dbReference>
<dbReference type="GO" id="GO:0009893">
    <property type="term" value="P:positive regulation of metabolic process"/>
    <property type="evidence" value="ECO:0007669"/>
    <property type="project" value="UniProtKB-ARBA"/>
</dbReference>
<dbReference type="GO" id="GO:0003700">
    <property type="term" value="F:DNA-binding transcription factor activity"/>
    <property type="evidence" value="ECO:0007669"/>
    <property type="project" value="InterPro"/>
</dbReference>
<dbReference type="InterPro" id="IPR009057">
    <property type="entry name" value="Homeodomain-like_sf"/>
</dbReference>
<evidence type="ECO:0000256" key="1">
    <source>
        <dbReference type="ARBA" id="ARBA00023015"/>
    </source>
</evidence>
<dbReference type="Proteomes" id="UP000243629">
    <property type="component" value="Unassembled WGS sequence"/>
</dbReference>
<feature type="domain" description="HTH araC/xylS-type" evidence="5">
    <location>
        <begin position="240"/>
        <end position="338"/>
    </location>
</feature>
<gene>
    <name evidence="6" type="ORF">SAMN05216217_10658</name>
</gene>
<dbReference type="InterPro" id="IPR029062">
    <property type="entry name" value="Class_I_gatase-like"/>
</dbReference>
<dbReference type="PRINTS" id="PR00032">
    <property type="entry name" value="HTHARAC"/>
</dbReference>
<dbReference type="InterPro" id="IPR018062">
    <property type="entry name" value="HTH_AraC-typ_CS"/>
</dbReference>
<dbReference type="InterPro" id="IPR052158">
    <property type="entry name" value="INH-QAR"/>
</dbReference>
<evidence type="ECO:0000313" key="7">
    <source>
        <dbReference type="Proteomes" id="UP000243629"/>
    </source>
</evidence>
<dbReference type="CDD" id="cd03138">
    <property type="entry name" value="GATase1_AraC_2"/>
    <property type="match status" value="1"/>
</dbReference>
<dbReference type="OrthoDB" id="9803764at2"/>
<keyword evidence="3" id="KW-0804">Transcription</keyword>
<dbReference type="STRING" id="1720063.SAMN05216217_10658"/>
<dbReference type="PROSITE" id="PS00041">
    <property type="entry name" value="HTH_ARAC_FAMILY_1"/>
    <property type="match status" value="1"/>
</dbReference>
<evidence type="ECO:0000313" key="6">
    <source>
        <dbReference type="EMBL" id="SFM48519.1"/>
    </source>
</evidence>
<protein>
    <submittedName>
        <fullName evidence="6">Transcriptional regulator GlxA family, contains an amidase domain and an AraC-type DNA-binding HTH domain</fullName>
    </submittedName>
</protein>
<feature type="compositionally biased region" description="Basic residues" evidence="4">
    <location>
        <begin position="337"/>
        <end position="352"/>
    </location>
</feature>
<dbReference type="AlphaFoldDB" id="A0A1I4R8H4"/>
<dbReference type="SUPFAM" id="SSF46689">
    <property type="entry name" value="Homeodomain-like"/>
    <property type="match status" value="2"/>
</dbReference>
<evidence type="ECO:0000259" key="5">
    <source>
        <dbReference type="PROSITE" id="PS01124"/>
    </source>
</evidence>
<feature type="region of interest" description="Disordered" evidence="4">
    <location>
        <begin position="332"/>
        <end position="352"/>
    </location>
</feature>
<evidence type="ECO:0000256" key="3">
    <source>
        <dbReference type="ARBA" id="ARBA00023163"/>
    </source>
</evidence>
<dbReference type="InterPro" id="IPR018060">
    <property type="entry name" value="HTH_AraC"/>
</dbReference>
<dbReference type="SMART" id="SM00342">
    <property type="entry name" value="HTH_ARAC"/>
    <property type="match status" value="1"/>
</dbReference>
<keyword evidence="7" id="KW-1185">Reference proteome</keyword>
<dbReference type="Gene3D" id="1.10.10.60">
    <property type="entry name" value="Homeodomain-like"/>
    <property type="match status" value="2"/>
</dbReference>
<dbReference type="PANTHER" id="PTHR43130">
    <property type="entry name" value="ARAC-FAMILY TRANSCRIPTIONAL REGULATOR"/>
    <property type="match status" value="1"/>
</dbReference>
<reference evidence="7" key="1">
    <citation type="submission" date="2016-10" db="EMBL/GenBank/DDBJ databases">
        <authorList>
            <person name="Varghese N."/>
            <person name="Submissions S."/>
        </authorList>
    </citation>
    <scope>NUCLEOTIDE SEQUENCE [LARGE SCALE GENOMIC DNA]</scope>
    <source>
        <strain evidence="7">DSM 24213</strain>
    </source>
</reference>
<dbReference type="Gene3D" id="3.40.50.880">
    <property type="match status" value="1"/>
</dbReference>
<name>A0A1I4R8H4_9GAMM</name>
<accession>A0A1I4R8H4</accession>
<sequence length="352" mass="39641">MPALFCSNSGAGLPARTSNDGRQHRQIVILATDGVIGSTLTMARDVFHMAALRSQGPDQPQLEIRIAGETPAATGFSGELLPIDAALTTLQPALIILPAFWADFDTLLQTHAQLPDWLAHQHAQGSLICCTANGVFWAAAAGLLDGHEATTYWRFYREFEQRFPRVQLNRDRHLTETERIFCAAGVSSACDMYLHLIEQLCGSKVAQDVARDALYETQRSYRPGVMGFGGQKMHQDPVILQVQEWLEDNLAESFRFEDLAEQHGMSARNFIRRFQAATGDKPLQYLQRLRMEHSKNLLAGSTRSIKSISYQVGYDDASFFARLFREHTGFSPSQYRQHLHRKTPRHDHRQDG</sequence>